<evidence type="ECO:0000256" key="7">
    <source>
        <dbReference type="ARBA" id="ARBA00023014"/>
    </source>
</evidence>
<dbReference type="Gene3D" id="3.30.70.20">
    <property type="match status" value="2"/>
</dbReference>
<dbReference type="SUPFAM" id="SSF54862">
    <property type="entry name" value="4Fe-4S ferredoxins"/>
    <property type="match status" value="1"/>
</dbReference>
<dbReference type="PROSITE" id="PS51379">
    <property type="entry name" value="4FE4S_FER_2"/>
    <property type="match status" value="3"/>
</dbReference>
<feature type="domain" description="4Fe-4S ferredoxin-type" evidence="8">
    <location>
        <begin position="163"/>
        <end position="192"/>
    </location>
</feature>
<evidence type="ECO:0000313" key="9">
    <source>
        <dbReference type="EMBL" id="VFK15994.1"/>
    </source>
</evidence>
<gene>
    <name evidence="9" type="ORF">BECKFM1743B_GA0114221_103973</name>
</gene>
<evidence type="ECO:0000256" key="1">
    <source>
        <dbReference type="ARBA" id="ARBA00001966"/>
    </source>
</evidence>
<reference evidence="9" key="1">
    <citation type="submission" date="2019-02" db="EMBL/GenBank/DDBJ databases">
        <authorList>
            <person name="Gruber-Vodicka R. H."/>
            <person name="Seah K. B. B."/>
        </authorList>
    </citation>
    <scope>NUCLEOTIDE SEQUENCE</scope>
    <source>
        <strain evidence="9">BECK_BZ164</strain>
    </source>
</reference>
<dbReference type="GO" id="GO:0046872">
    <property type="term" value="F:metal ion binding"/>
    <property type="evidence" value="ECO:0007669"/>
    <property type="project" value="UniProtKB-KW"/>
</dbReference>
<protein>
    <submittedName>
        <fullName evidence="9">Fe-S-cluster-containing dehydrogenase component</fullName>
    </submittedName>
</protein>
<feature type="domain" description="4Fe-4S ferredoxin-type" evidence="8">
    <location>
        <begin position="131"/>
        <end position="162"/>
    </location>
</feature>
<comment type="cofactor">
    <cofactor evidence="1">
        <name>[4Fe-4S] cluster</name>
        <dbReference type="ChEBI" id="CHEBI:49883"/>
    </cofactor>
</comment>
<dbReference type="InterPro" id="IPR050954">
    <property type="entry name" value="ET_IronSulfur_Cluster-Binding"/>
</dbReference>
<name>A0A450WG52_9GAMM</name>
<evidence type="ECO:0000256" key="3">
    <source>
        <dbReference type="ARBA" id="ARBA00022485"/>
    </source>
</evidence>
<dbReference type="PROSITE" id="PS00198">
    <property type="entry name" value="4FE4S_FER_1"/>
    <property type="match status" value="1"/>
</dbReference>
<dbReference type="GO" id="GO:0051539">
    <property type="term" value="F:4 iron, 4 sulfur cluster binding"/>
    <property type="evidence" value="ECO:0007669"/>
    <property type="project" value="UniProtKB-KW"/>
</dbReference>
<evidence type="ECO:0000256" key="2">
    <source>
        <dbReference type="ARBA" id="ARBA00022448"/>
    </source>
</evidence>
<dbReference type="Pfam" id="PF13247">
    <property type="entry name" value="Fer4_11"/>
    <property type="match status" value="1"/>
</dbReference>
<dbReference type="EMBL" id="CAADFL010000397">
    <property type="protein sequence ID" value="VFK15994.1"/>
    <property type="molecule type" value="Genomic_DNA"/>
</dbReference>
<dbReference type="InterPro" id="IPR017896">
    <property type="entry name" value="4Fe4S_Fe-S-bd"/>
</dbReference>
<organism evidence="9">
    <name type="scientific">Candidatus Kentrum sp. FM</name>
    <dbReference type="NCBI Taxonomy" id="2126340"/>
    <lineage>
        <taxon>Bacteria</taxon>
        <taxon>Pseudomonadati</taxon>
        <taxon>Pseudomonadota</taxon>
        <taxon>Gammaproteobacteria</taxon>
        <taxon>Candidatus Kentrum</taxon>
    </lineage>
</organism>
<feature type="domain" description="4Fe-4S ferredoxin-type" evidence="8">
    <location>
        <begin position="62"/>
        <end position="91"/>
    </location>
</feature>
<dbReference type="InterPro" id="IPR000813">
    <property type="entry name" value="7Fe_ferredoxin"/>
</dbReference>
<dbReference type="PROSITE" id="PS51318">
    <property type="entry name" value="TAT"/>
    <property type="match status" value="1"/>
</dbReference>
<evidence type="ECO:0000256" key="4">
    <source>
        <dbReference type="ARBA" id="ARBA00022723"/>
    </source>
</evidence>
<dbReference type="InterPro" id="IPR017900">
    <property type="entry name" value="4Fe4S_Fe_S_CS"/>
</dbReference>
<dbReference type="Pfam" id="PF00037">
    <property type="entry name" value="Fer4"/>
    <property type="match status" value="1"/>
</dbReference>
<dbReference type="AlphaFoldDB" id="A0A450WG52"/>
<evidence type="ECO:0000259" key="8">
    <source>
        <dbReference type="PROSITE" id="PS51379"/>
    </source>
</evidence>
<keyword evidence="7" id="KW-0411">Iron-sulfur</keyword>
<evidence type="ECO:0000256" key="5">
    <source>
        <dbReference type="ARBA" id="ARBA00022982"/>
    </source>
</evidence>
<accession>A0A450WG52</accession>
<keyword evidence="4" id="KW-0479">Metal-binding</keyword>
<dbReference type="PANTHER" id="PTHR43177:SF3">
    <property type="entry name" value="PROTEIN NRFC HOMOLOG"/>
    <property type="match status" value="1"/>
</dbReference>
<dbReference type="PRINTS" id="PR00354">
    <property type="entry name" value="7FE8SFRDOXIN"/>
</dbReference>
<dbReference type="GO" id="GO:0009055">
    <property type="term" value="F:electron transfer activity"/>
    <property type="evidence" value="ECO:0007669"/>
    <property type="project" value="InterPro"/>
</dbReference>
<keyword evidence="2" id="KW-0813">Transport</keyword>
<proteinExistence type="predicted"/>
<keyword evidence="5" id="KW-0249">Electron transport</keyword>
<dbReference type="PANTHER" id="PTHR43177">
    <property type="entry name" value="PROTEIN NRFC"/>
    <property type="match status" value="1"/>
</dbReference>
<sequence>MTFAYSSVVSPETKNMAINSIDRRNFLKGMLSGSLSVAVPAGAWTLPIRAPQRETNDNGPDYAFVVDVNQCIGCGKCVEACKGENHVPDEVTRTWVERYVATDRGIYVDSPKTALEGFPEAVPEAVGKRAKWAAFVPKLCNHCKQAPCVQVCPVGATFRSPEGFVLVDPAHCIGCGYCMQACPYGARFINPVTHIADKCTWCYHRVVKGLLPACVTVCPTGARRFGDLDDPRSPVSEVFATDNYSTLKPYMHTDSMCFYLNLPREVI</sequence>
<keyword evidence="6" id="KW-0408">Iron</keyword>
<evidence type="ECO:0000256" key="6">
    <source>
        <dbReference type="ARBA" id="ARBA00023004"/>
    </source>
</evidence>
<dbReference type="CDD" id="cd10551">
    <property type="entry name" value="PsrB"/>
    <property type="match status" value="1"/>
</dbReference>
<dbReference type="InterPro" id="IPR006311">
    <property type="entry name" value="TAT_signal"/>
</dbReference>
<keyword evidence="3" id="KW-0004">4Fe-4S</keyword>